<keyword evidence="3" id="KW-1185">Reference proteome</keyword>
<dbReference type="RefSeq" id="WP_242755838.1">
    <property type="nucleotide sequence ID" value="NZ_CP093846.1"/>
</dbReference>
<proteinExistence type="predicted"/>
<evidence type="ECO:0000313" key="3">
    <source>
        <dbReference type="Proteomes" id="UP001202244"/>
    </source>
</evidence>
<reference evidence="2 3" key="1">
    <citation type="journal article" date="2023" name="Microbiol. Spectr.">
        <title>Synergy between Genome Mining, Metabolomics, and Bioinformatics Uncovers Antibacterial Chlorinated Carbazole Alkaloids and Their Biosynthetic Gene Cluster from Streptomyces tubbatahanensis sp. nov., a Novel Actinomycete Isolated from Sulu Sea, Philippines.</title>
        <authorList>
            <person name="Tenebro C.P."/>
            <person name="Trono D.J.V.L."/>
            <person name="Balida L.A.P."/>
            <person name="Bayog L.K.A."/>
            <person name="Bruna J.R."/>
            <person name="Sabido E.M."/>
            <person name="Caspe D.P.C."/>
            <person name="de Los Santos E.L.C."/>
            <person name="Saludes J.P."/>
            <person name="Dalisay D.S."/>
        </authorList>
    </citation>
    <scope>NUCLEOTIDE SEQUENCE [LARGE SCALE GENOMIC DNA]</scope>
    <source>
        <strain evidence="2 3">DSD3025</strain>
    </source>
</reference>
<accession>A0ABY3XZA3</accession>
<gene>
    <name evidence="2" type="ORF">MMF93_28090</name>
</gene>
<protein>
    <recommendedName>
        <fullName evidence="4">Transposase</fullName>
    </recommendedName>
</protein>
<organism evidence="2 3">
    <name type="scientific">Streptomyces tubbatahanensis</name>
    <dbReference type="NCBI Taxonomy" id="2923272"/>
    <lineage>
        <taxon>Bacteria</taxon>
        <taxon>Bacillati</taxon>
        <taxon>Actinomycetota</taxon>
        <taxon>Actinomycetes</taxon>
        <taxon>Kitasatosporales</taxon>
        <taxon>Streptomycetaceae</taxon>
        <taxon>Streptomyces</taxon>
    </lineage>
</organism>
<feature type="compositionally biased region" description="Basic and acidic residues" evidence="1">
    <location>
        <begin position="25"/>
        <end position="46"/>
    </location>
</feature>
<dbReference type="EMBL" id="CP093846">
    <property type="protein sequence ID" value="UNS99885.1"/>
    <property type="molecule type" value="Genomic_DNA"/>
</dbReference>
<feature type="region of interest" description="Disordered" evidence="1">
    <location>
        <begin position="1"/>
        <end position="46"/>
    </location>
</feature>
<name>A0ABY3XZA3_9ACTN</name>
<evidence type="ECO:0000313" key="2">
    <source>
        <dbReference type="EMBL" id="UNS99885.1"/>
    </source>
</evidence>
<dbReference type="Proteomes" id="UP001202244">
    <property type="component" value="Chromosome"/>
</dbReference>
<evidence type="ECO:0008006" key="4">
    <source>
        <dbReference type="Google" id="ProtNLM"/>
    </source>
</evidence>
<sequence>MTTARRAAGRRRETARQQQSGRQPEAGRHGSEGRRREAGRYGAEGKRVVQDIRPELTVLDAGQRQRVRRALRDRKLRCPHCRRDRFEVGEALYLGFLFLDEATDAYLVALRCTNRACPLPRTGVTLGQEEFMSAGHPEG</sequence>
<evidence type="ECO:0000256" key="1">
    <source>
        <dbReference type="SAM" id="MobiDB-lite"/>
    </source>
</evidence>